<evidence type="ECO:0000313" key="2">
    <source>
        <dbReference type="Proteomes" id="UP001189429"/>
    </source>
</evidence>
<protein>
    <submittedName>
        <fullName evidence="1">Uncharacterized protein</fullName>
    </submittedName>
</protein>
<comment type="caution">
    <text evidence="1">The sequence shown here is derived from an EMBL/GenBank/DDBJ whole genome shotgun (WGS) entry which is preliminary data.</text>
</comment>
<proteinExistence type="predicted"/>
<dbReference type="Proteomes" id="UP001189429">
    <property type="component" value="Unassembled WGS sequence"/>
</dbReference>
<keyword evidence="2" id="KW-1185">Reference proteome</keyword>
<sequence>MPFAPFVPADARAHRSLDVFPGSLTAAWLRSSLHAAHSPCRVDNTVFRHMHCQSVFSAYRHDVRGLFRDGDGVAGGPLPLEQALAAETILHGRAICWEPILVGPDALLATVEARASE</sequence>
<evidence type="ECO:0000313" key="1">
    <source>
        <dbReference type="EMBL" id="CAK0800541.1"/>
    </source>
</evidence>
<accession>A0ABN9QBD0</accession>
<reference evidence="1" key="1">
    <citation type="submission" date="2023-10" db="EMBL/GenBank/DDBJ databases">
        <authorList>
            <person name="Chen Y."/>
            <person name="Shah S."/>
            <person name="Dougan E. K."/>
            <person name="Thang M."/>
            <person name="Chan C."/>
        </authorList>
    </citation>
    <scope>NUCLEOTIDE SEQUENCE [LARGE SCALE GENOMIC DNA]</scope>
</reference>
<organism evidence="1 2">
    <name type="scientific">Prorocentrum cordatum</name>
    <dbReference type="NCBI Taxonomy" id="2364126"/>
    <lineage>
        <taxon>Eukaryota</taxon>
        <taxon>Sar</taxon>
        <taxon>Alveolata</taxon>
        <taxon>Dinophyceae</taxon>
        <taxon>Prorocentrales</taxon>
        <taxon>Prorocentraceae</taxon>
        <taxon>Prorocentrum</taxon>
    </lineage>
</organism>
<gene>
    <name evidence="1" type="ORF">PCOR1329_LOCUS8673</name>
</gene>
<dbReference type="EMBL" id="CAUYUJ010002389">
    <property type="protein sequence ID" value="CAK0800541.1"/>
    <property type="molecule type" value="Genomic_DNA"/>
</dbReference>
<name>A0ABN9QBD0_9DINO</name>